<dbReference type="InterPro" id="IPR011050">
    <property type="entry name" value="Pectin_lyase_fold/virulence"/>
</dbReference>
<dbReference type="Proteomes" id="UP001281761">
    <property type="component" value="Unassembled WGS sequence"/>
</dbReference>
<name>A0ABQ9XBQ9_9EUKA</name>
<evidence type="ECO:0000256" key="1">
    <source>
        <dbReference type="SAM" id="SignalP"/>
    </source>
</evidence>
<feature type="chain" id="PRO_5046261512" evidence="1">
    <location>
        <begin position="23"/>
        <end position="1158"/>
    </location>
</feature>
<organism evidence="2 3">
    <name type="scientific">Blattamonas nauphoetae</name>
    <dbReference type="NCBI Taxonomy" id="2049346"/>
    <lineage>
        <taxon>Eukaryota</taxon>
        <taxon>Metamonada</taxon>
        <taxon>Preaxostyla</taxon>
        <taxon>Oxymonadida</taxon>
        <taxon>Blattamonas</taxon>
    </lineage>
</organism>
<dbReference type="EMBL" id="JARBJD010000145">
    <property type="protein sequence ID" value="KAK2949957.1"/>
    <property type="molecule type" value="Genomic_DNA"/>
</dbReference>
<feature type="signal peptide" evidence="1">
    <location>
        <begin position="1"/>
        <end position="22"/>
    </location>
</feature>
<comment type="caution">
    <text evidence="2">The sequence shown here is derived from an EMBL/GenBank/DDBJ whole genome shotgun (WGS) entry which is preliminary data.</text>
</comment>
<gene>
    <name evidence="2" type="ORF">BLNAU_15099</name>
</gene>
<evidence type="ECO:0000313" key="2">
    <source>
        <dbReference type="EMBL" id="KAK2949957.1"/>
    </source>
</evidence>
<dbReference type="SUPFAM" id="SSF51126">
    <property type="entry name" value="Pectin lyase-like"/>
    <property type="match status" value="1"/>
</dbReference>
<keyword evidence="1" id="KW-0732">Signal</keyword>
<protein>
    <submittedName>
        <fullName evidence="2">Uncharacterized protein</fullName>
    </submittedName>
</protein>
<sequence>MPLLNLPALILVHLLWVEATSTKRTFSPLSLQMAFVHDTKAANISGNDHVSAPEVHLDYGTYHSNAFLLDSASLSLHGSDTTICHTSSLVKAETVNDQDLENNEYEKGNSTPFIFVFSNSTISMSHISLDCGWRGTSVGRISSSRLTIENCPIISNPESSPFVMNNGWDDFGSSIFFVDCSHKSIDKLSLLPLVSFTPSHITHASHTDDVSEMSPTLVSCSGLSLCDTKLEFGSGPLVAFSSSTEQYTGFSNRLETILIGSKLVNMTSGKGKGVLEGWSGSQKILDSYVTLGTDHLYGTTCIDMNLGGSLLCSNTSFSHCHSSLEPEFIENKTYTLQHRKGNEFFKINRFNTEDVTFCHCTFLSIASNNPAIYRYSSPISITVSESSFSNCSMLSEGAAILSVYTGEGDSLLTISSSLFVDCTANKGGAINVRSGTVVTVTNSVFCDNTASSEGGALHVSYSVSFIMSNCVFERCVASGSSSLGGGAYLSQTPSVLMDSVRFRGCSGWRGNDVHLYSGVGTIEELAPNITNCDSTSEMPNVVQHPVDYDDTLIPAVPEESTADFVTIGNTPSEDMTSSTIQMRVSQNVDGEMFVLVDNTNKYTQPNDDSPPAIARLLTFDFSSSTESASQTVSFGEWEVLQYESEYRVIGLSIANTRLSTPSSITLTTPNPPRIVQVICSPGSGTEHCWLQLKGRTLTKGTYTVTLTNPDLSFSVEFDGSKDETTLNMFSSLHSEKLFGDGSRLTFVTKYEVASITLEGSSEPLILDPRRLFFTTPGVQPCLISVGPIRYQDSLKQDILYIPFTTMYALYRTCTVELLSSSSESVSLTVPFSNRNSSTIAVVVYSKDPSEIKLKYGPTYTVKAMETETTEFLLGSVLSIEVPPEPMRIEEGCVTLNEAKDEATVRLKGEPLVDGIYTLSLAYVWSELTSEAVLSDAGELLFKVEINTSYSSILTYGQTYTVSLLKLGSDTGLVNSDIKLKVPSVPMATATSCDLGRSRTGTLTELVYKSRALQYNESYTIVSLESSTHSVLIKDKAGFVVPEEPKQIEEGRVTLNGAKTEATVRLKGRALTDETYTLKLNSVSSEQTSEAFLSNDGELLFKVPISNSSSSILTFGTTYKHSSHRMLCDVDWNRLGGWELAEHHSEQLVLLHRNNHLTN</sequence>
<reference evidence="2 3" key="1">
    <citation type="journal article" date="2022" name="bioRxiv">
        <title>Genomics of Preaxostyla Flagellates Illuminates Evolutionary Transitions and the Path Towards Mitochondrial Loss.</title>
        <authorList>
            <person name="Novak L.V.F."/>
            <person name="Treitli S.C."/>
            <person name="Pyrih J."/>
            <person name="Halakuc P."/>
            <person name="Pipaliya S.V."/>
            <person name="Vacek V."/>
            <person name="Brzon O."/>
            <person name="Soukal P."/>
            <person name="Eme L."/>
            <person name="Dacks J.B."/>
            <person name="Karnkowska A."/>
            <person name="Elias M."/>
            <person name="Hampl V."/>
        </authorList>
    </citation>
    <scope>NUCLEOTIDE SEQUENCE [LARGE SCALE GENOMIC DNA]</scope>
    <source>
        <strain evidence="2">NAU3</strain>
        <tissue evidence="2">Gut</tissue>
    </source>
</reference>
<keyword evidence="3" id="KW-1185">Reference proteome</keyword>
<proteinExistence type="predicted"/>
<evidence type="ECO:0000313" key="3">
    <source>
        <dbReference type="Proteomes" id="UP001281761"/>
    </source>
</evidence>
<accession>A0ABQ9XBQ9</accession>